<keyword evidence="2" id="KW-1185">Reference proteome</keyword>
<reference evidence="1" key="2">
    <citation type="submission" date="2025-09" db="UniProtKB">
        <authorList>
            <consortium name="Ensembl"/>
        </authorList>
    </citation>
    <scope>IDENTIFICATION</scope>
</reference>
<reference evidence="1" key="1">
    <citation type="submission" date="2025-08" db="UniProtKB">
        <authorList>
            <consortium name="Ensembl"/>
        </authorList>
    </citation>
    <scope>IDENTIFICATION</scope>
</reference>
<sequence length="74" mass="8821">MTILHFHSNSSSIFFIRFYYTIPPMTKADKFAKLEVSLMTDCSHHCLGDYCHRRFRWAAVTPSTLLQKFRNYEI</sequence>
<dbReference type="Ensembl" id="ENSSLUT00000057374.1">
    <property type="protein sequence ID" value="ENSSLUP00000055755.1"/>
    <property type="gene ID" value="ENSSLUG00000024061.1"/>
</dbReference>
<name>A0A8D0ALD1_SANLU</name>
<accession>A0A8D0ALD1</accession>
<dbReference type="AlphaFoldDB" id="A0A8D0ALD1"/>
<dbReference type="Proteomes" id="UP000694568">
    <property type="component" value="Unplaced"/>
</dbReference>
<evidence type="ECO:0000313" key="2">
    <source>
        <dbReference type="Proteomes" id="UP000694568"/>
    </source>
</evidence>
<protein>
    <submittedName>
        <fullName evidence="1">Uncharacterized protein</fullName>
    </submittedName>
</protein>
<proteinExistence type="predicted"/>
<organism evidence="1 2">
    <name type="scientific">Sander lucioperca</name>
    <name type="common">Pike-perch</name>
    <name type="synonym">Perca lucioperca</name>
    <dbReference type="NCBI Taxonomy" id="283035"/>
    <lineage>
        <taxon>Eukaryota</taxon>
        <taxon>Metazoa</taxon>
        <taxon>Chordata</taxon>
        <taxon>Craniata</taxon>
        <taxon>Vertebrata</taxon>
        <taxon>Euteleostomi</taxon>
        <taxon>Actinopterygii</taxon>
        <taxon>Neopterygii</taxon>
        <taxon>Teleostei</taxon>
        <taxon>Neoteleostei</taxon>
        <taxon>Acanthomorphata</taxon>
        <taxon>Eupercaria</taxon>
        <taxon>Perciformes</taxon>
        <taxon>Percoidei</taxon>
        <taxon>Percidae</taxon>
        <taxon>Luciopercinae</taxon>
        <taxon>Sander</taxon>
    </lineage>
</organism>
<evidence type="ECO:0000313" key="1">
    <source>
        <dbReference type="Ensembl" id="ENSSLUP00000055755.1"/>
    </source>
</evidence>